<protein>
    <submittedName>
        <fullName evidence="2">Uncharacterized protein</fullName>
    </submittedName>
</protein>
<name>A0AAF0CDX6_9PROT</name>
<feature type="chain" id="PRO_5041900909" evidence="1">
    <location>
        <begin position="23"/>
        <end position="175"/>
    </location>
</feature>
<reference evidence="2" key="1">
    <citation type="submission" date="2023-02" db="EMBL/GenBank/DDBJ databases">
        <title>Genome sequence of Hyphococcus flavus.</title>
        <authorList>
            <person name="Rong J.-C."/>
            <person name="Zhao Q."/>
            <person name="Yi M."/>
            <person name="Wu J.-Y."/>
        </authorList>
    </citation>
    <scope>NUCLEOTIDE SEQUENCE</scope>
    <source>
        <strain evidence="2">MCCC 1K03223</strain>
    </source>
</reference>
<proteinExistence type="predicted"/>
<dbReference type="Proteomes" id="UP001214043">
    <property type="component" value="Chromosome"/>
</dbReference>
<dbReference type="EMBL" id="CP118166">
    <property type="protein sequence ID" value="WDI30416.1"/>
    <property type="molecule type" value="Genomic_DNA"/>
</dbReference>
<evidence type="ECO:0000313" key="3">
    <source>
        <dbReference type="Proteomes" id="UP001214043"/>
    </source>
</evidence>
<accession>A0AAF0CDX6</accession>
<organism evidence="2 3">
    <name type="scientific">Hyphococcus flavus</name>
    <dbReference type="NCBI Taxonomy" id="1866326"/>
    <lineage>
        <taxon>Bacteria</taxon>
        <taxon>Pseudomonadati</taxon>
        <taxon>Pseudomonadota</taxon>
        <taxon>Alphaproteobacteria</taxon>
        <taxon>Parvularculales</taxon>
        <taxon>Parvularculaceae</taxon>
        <taxon>Hyphococcus</taxon>
    </lineage>
</organism>
<gene>
    <name evidence="2" type="ORF">PUV54_10645</name>
</gene>
<keyword evidence="3" id="KW-1185">Reference proteome</keyword>
<sequence>MAFRVFILIFIAGVYSAVPAKAYEQKACSGNYVPEGLRGHGSITFTKGTPVGWTVVDYRDSNNENCTLVVCRYGVIPDPQSEDLDFFEVNGEMHKLISGNVVVRPEGFTVTPRRARRLRFFSTPSAFPAAKTPSLYQVNLWRKNKMANHASMSPSEYLRHLKAQNETCVRLPIEE</sequence>
<keyword evidence="1" id="KW-0732">Signal</keyword>
<dbReference type="AlphaFoldDB" id="A0AAF0CDX6"/>
<dbReference type="RefSeq" id="WP_274492218.1">
    <property type="nucleotide sequence ID" value="NZ_CP118166.1"/>
</dbReference>
<evidence type="ECO:0000256" key="1">
    <source>
        <dbReference type="SAM" id="SignalP"/>
    </source>
</evidence>
<dbReference type="KEGG" id="hfl:PUV54_10645"/>
<evidence type="ECO:0000313" key="2">
    <source>
        <dbReference type="EMBL" id="WDI30416.1"/>
    </source>
</evidence>
<feature type="signal peptide" evidence="1">
    <location>
        <begin position="1"/>
        <end position="22"/>
    </location>
</feature>